<comment type="caution">
    <text evidence="5">The sequence shown here is derived from an EMBL/GenBank/DDBJ whole genome shotgun (WGS) entry which is preliminary data.</text>
</comment>
<dbReference type="InterPro" id="IPR003337">
    <property type="entry name" value="Trehalose_PPase"/>
</dbReference>
<comment type="pathway">
    <text evidence="1 4">Glycan biosynthesis; trehalose biosynthesis.</text>
</comment>
<dbReference type="InterPro" id="IPR023214">
    <property type="entry name" value="HAD_sf"/>
</dbReference>
<keyword evidence="4" id="KW-0460">Magnesium</keyword>
<protein>
    <recommendedName>
        <fullName evidence="4">Trehalose 6-phosphate phosphatase</fullName>
        <ecNumber evidence="4">3.1.3.12</ecNumber>
    </recommendedName>
</protein>
<evidence type="ECO:0000256" key="3">
    <source>
        <dbReference type="ARBA" id="ARBA00022801"/>
    </source>
</evidence>
<dbReference type="OrthoDB" id="9814913at2"/>
<dbReference type="Proteomes" id="UP000292347">
    <property type="component" value="Unassembled WGS sequence"/>
</dbReference>
<name>A0A4Q2ITT0_9SPHN</name>
<dbReference type="Gene3D" id="3.30.70.1020">
    <property type="entry name" value="Trehalose-6-phosphate phosphatase related protein, domain 2"/>
    <property type="match status" value="1"/>
</dbReference>
<dbReference type="Gene3D" id="3.40.50.1000">
    <property type="entry name" value="HAD superfamily/HAD-like"/>
    <property type="match status" value="1"/>
</dbReference>
<dbReference type="GO" id="GO:0005992">
    <property type="term" value="P:trehalose biosynthetic process"/>
    <property type="evidence" value="ECO:0007669"/>
    <property type="project" value="UniProtKB-UniPathway"/>
</dbReference>
<dbReference type="InterPro" id="IPR006379">
    <property type="entry name" value="HAD-SF_hydro_IIB"/>
</dbReference>
<dbReference type="NCBIfam" id="TIGR00685">
    <property type="entry name" value="T6PP"/>
    <property type="match status" value="1"/>
</dbReference>
<keyword evidence="4" id="KW-0479">Metal-binding</keyword>
<evidence type="ECO:0000256" key="1">
    <source>
        <dbReference type="ARBA" id="ARBA00005199"/>
    </source>
</evidence>
<sequence length="251" mass="26898">MQPPSAFAALEEPPFSLLRDASLFLDFDGTLVDLAERPDGVEVDDALHALLPRLAERLDGRVAIVSGRSVAQIDDFLGGSLGQIAVVGSHGAEIRRAGGAIVRPERPPVLETAEAAFTERLGDRPGVVIEVKSLGVAIHYRMAPEVEPEAKALVEAFARHDGLEVQHGKMMAELRMAGHDKGTAIAALLEDAPFLGHAPIFVGDDLTDEPGFVLCARHGGAGILIGSPRDTAARFRLEDVWRLRRWLEAAA</sequence>
<dbReference type="RefSeq" id="WP_129342020.1">
    <property type="nucleotide sequence ID" value="NZ_JACIDD010000002.1"/>
</dbReference>
<dbReference type="InterPro" id="IPR036412">
    <property type="entry name" value="HAD-like_sf"/>
</dbReference>
<dbReference type="NCBIfam" id="TIGR01484">
    <property type="entry name" value="HAD-SF-IIB"/>
    <property type="match status" value="1"/>
</dbReference>
<dbReference type="GO" id="GO:0046872">
    <property type="term" value="F:metal ion binding"/>
    <property type="evidence" value="ECO:0007669"/>
    <property type="project" value="UniProtKB-KW"/>
</dbReference>
<comment type="cofactor">
    <cofactor evidence="4">
        <name>Mg(2+)</name>
        <dbReference type="ChEBI" id="CHEBI:18420"/>
    </cofactor>
</comment>
<dbReference type="UniPathway" id="UPA00299"/>
<dbReference type="EMBL" id="SDPT01000002">
    <property type="protein sequence ID" value="RXZ31788.1"/>
    <property type="molecule type" value="Genomic_DNA"/>
</dbReference>
<accession>A0A4Q2ITT0</accession>
<dbReference type="PANTHER" id="PTHR43768:SF3">
    <property type="entry name" value="TREHALOSE 6-PHOSPHATE PHOSPHATASE"/>
    <property type="match status" value="1"/>
</dbReference>
<evidence type="ECO:0000313" key="5">
    <source>
        <dbReference type="EMBL" id="RXZ31788.1"/>
    </source>
</evidence>
<dbReference type="EC" id="3.1.3.12" evidence="4"/>
<dbReference type="AlphaFoldDB" id="A0A4Q2ITT0"/>
<comment type="catalytic activity">
    <reaction evidence="4">
        <text>alpha,alpha-trehalose 6-phosphate + H2O = alpha,alpha-trehalose + phosphate</text>
        <dbReference type="Rhea" id="RHEA:23420"/>
        <dbReference type="ChEBI" id="CHEBI:15377"/>
        <dbReference type="ChEBI" id="CHEBI:16551"/>
        <dbReference type="ChEBI" id="CHEBI:43474"/>
        <dbReference type="ChEBI" id="CHEBI:58429"/>
        <dbReference type="EC" id="3.1.3.12"/>
    </reaction>
</comment>
<comment type="function">
    <text evidence="4">Removes the phosphate from trehalose 6-phosphate to produce free trehalose.</text>
</comment>
<evidence type="ECO:0000256" key="2">
    <source>
        <dbReference type="ARBA" id="ARBA00008770"/>
    </source>
</evidence>
<dbReference type="Pfam" id="PF02358">
    <property type="entry name" value="Trehalose_PPase"/>
    <property type="match status" value="1"/>
</dbReference>
<comment type="similarity">
    <text evidence="2 4">Belongs to the trehalose phosphatase family.</text>
</comment>
<dbReference type="CDD" id="cd01627">
    <property type="entry name" value="HAD_TPP"/>
    <property type="match status" value="1"/>
</dbReference>
<gene>
    <name evidence="5" type="primary">otsB</name>
    <name evidence="5" type="ORF">EO081_11345</name>
</gene>
<dbReference type="InterPro" id="IPR044651">
    <property type="entry name" value="OTSB-like"/>
</dbReference>
<keyword evidence="3 4" id="KW-0378">Hydrolase</keyword>
<evidence type="ECO:0000313" key="6">
    <source>
        <dbReference type="Proteomes" id="UP000292347"/>
    </source>
</evidence>
<evidence type="ECO:0000256" key="4">
    <source>
        <dbReference type="RuleBase" id="RU361117"/>
    </source>
</evidence>
<dbReference type="GO" id="GO:0004805">
    <property type="term" value="F:trehalose-phosphatase activity"/>
    <property type="evidence" value="ECO:0007669"/>
    <property type="project" value="UniProtKB-EC"/>
</dbReference>
<reference evidence="5 6" key="1">
    <citation type="submission" date="2019-01" db="EMBL/GenBank/DDBJ databases">
        <title>Sphingomonas mucosissima sp. nov. and Sphingomonas desiccabilis sp. nov., from biological soil crusts in the Colorado Plateau, USA.</title>
        <authorList>
            <person name="Zhu D."/>
        </authorList>
    </citation>
    <scope>NUCLEOTIDE SEQUENCE [LARGE SCALE GENOMIC DNA]</scope>
    <source>
        <strain evidence="5 6">CP1D</strain>
    </source>
</reference>
<dbReference type="SUPFAM" id="SSF56784">
    <property type="entry name" value="HAD-like"/>
    <property type="match status" value="1"/>
</dbReference>
<organism evidence="5 6">
    <name type="scientific">Sphingomonas desiccabilis</name>
    <dbReference type="NCBI Taxonomy" id="429134"/>
    <lineage>
        <taxon>Bacteria</taxon>
        <taxon>Pseudomonadati</taxon>
        <taxon>Pseudomonadota</taxon>
        <taxon>Alphaproteobacteria</taxon>
        <taxon>Sphingomonadales</taxon>
        <taxon>Sphingomonadaceae</taxon>
        <taxon>Sphingomonas</taxon>
    </lineage>
</organism>
<keyword evidence="6" id="KW-1185">Reference proteome</keyword>
<dbReference type="PANTHER" id="PTHR43768">
    <property type="entry name" value="TREHALOSE 6-PHOSPHATE PHOSPHATASE"/>
    <property type="match status" value="1"/>
</dbReference>
<proteinExistence type="inferred from homology"/>